<keyword evidence="4 8" id="KW-0210">Decarboxylase</keyword>
<name>A0A327QF87_9BACT</name>
<dbReference type="Pfam" id="PF00218">
    <property type="entry name" value="IGPS"/>
    <property type="match status" value="1"/>
</dbReference>
<keyword evidence="5 8" id="KW-0822">Tryptophan biosynthesis</keyword>
<reference evidence="10 11" key="1">
    <citation type="submission" date="2018-06" db="EMBL/GenBank/DDBJ databases">
        <title>Genomic Encyclopedia of Archaeal and Bacterial Type Strains, Phase II (KMG-II): from individual species to whole genera.</title>
        <authorList>
            <person name="Goeker M."/>
        </authorList>
    </citation>
    <scope>NUCLEOTIDE SEQUENCE [LARGE SCALE GENOMIC DNA]</scope>
    <source>
        <strain evidence="10 11">DSM 23857</strain>
    </source>
</reference>
<evidence type="ECO:0000256" key="4">
    <source>
        <dbReference type="ARBA" id="ARBA00022793"/>
    </source>
</evidence>
<dbReference type="GO" id="GO:0000162">
    <property type="term" value="P:L-tryptophan biosynthetic process"/>
    <property type="evidence" value="ECO:0007669"/>
    <property type="project" value="UniProtKB-UniRule"/>
</dbReference>
<dbReference type="Proteomes" id="UP000249547">
    <property type="component" value="Unassembled WGS sequence"/>
</dbReference>
<dbReference type="GO" id="GO:0004425">
    <property type="term" value="F:indole-3-glycerol-phosphate synthase activity"/>
    <property type="evidence" value="ECO:0007669"/>
    <property type="project" value="UniProtKB-UniRule"/>
</dbReference>
<dbReference type="EMBL" id="QLLL01000006">
    <property type="protein sequence ID" value="RAJ02655.1"/>
    <property type="molecule type" value="Genomic_DNA"/>
</dbReference>
<dbReference type="InterPro" id="IPR013785">
    <property type="entry name" value="Aldolase_TIM"/>
</dbReference>
<gene>
    <name evidence="8" type="primary">trpC</name>
    <name evidence="10" type="ORF">LX64_03675</name>
</gene>
<dbReference type="CDD" id="cd00331">
    <property type="entry name" value="IGPS"/>
    <property type="match status" value="1"/>
</dbReference>
<organism evidence="10 11">
    <name type="scientific">Chitinophaga skermanii</name>
    <dbReference type="NCBI Taxonomy" id="331697"/>
    <lineage>
        <taxon>Bacteria</taxon>
        <taxon>Pseudomonadati</taxon>
        <taxon>Bacteroidota</taxon>
        <taxon>Chitinophagia</taxon>
        <taxon>Chitinophagales</taxon>
        <taxon>Chitinophagaceae</taxon>
        <taxon>Chitinophaga</taxon>
    </lineage>
</organism>
<evidence type="ECO:0000313" key="11">
    <source>
        <dbReference type="Proteomes" id="UP000249547"/>
    </source>
</evidence>
<comment type="similarity">
    <text evidence="8">Belongs to the TrpC family.</text>
</comment>
<dbReference type="EC" id="4.1.1.48" evidence="8"/>
<dbReference type="HAMAP" id="MF_00134_B">
    <property type="entry name" value="IGPS_B"/>
    <property type="match status" value="1"/>
</dbReference>
<dbReference type="InterPro" id="IPR001468">
    <property type="entry name" value="Indole-3-GlycerolPSynthase_CS"/>
</dbReference>
<proteinExistence type="inferred from homology"/>
<keyword evidence="6 8" id="KW-0057">Aromatic amino acid biosynthesis</keyword>
<evidence type="ECO:0000313" key="10">
    <source>
        <dbReference type="EMBL" id="RAJ02655.1"/>
    </source>
</evidence>
<dbReference type="PANTHER" id="PTHR22854:SF2">
    <property type="entry name" value="INDOLE-3-GLYCEROL-PHOSPHATE SYNTHASE"/>
    <property type="match status" value="1"/>
</dbReference>
<comment type="caution">
    <text evidence="10">The sequence shown here is derived from an EMBL/GenBank/DDBJ whole genome shotgun (WGS) entry which is preliminary data.</text>
</comment>
<dbReference type="OrthoDB" id="9804217at2"/>
<evidence type="ECO:0000259" key="9">
    <source>
        <dbReference type="Pfam" id="PF00218"/>
    </source>
</evidence>
<keyword evidence="11" id="KW-1185">Reference proteome</keyword>
<dbReference type="AlphaFoldDB" id="A0A327QF87"/>
<evidence type="ECO:0000256" key="7">
    <source>
        <dbReference type="ARBA" id="ARBA00023239"/>
    </source>
</evidence>
<evidence type="ECO:0000256" key="6">
    <source>
        <dbReference type="ARBA" id="ARBA00023141"/>
    </source>
</evidence>
<dbReference type="InterPro" id="IPR045186">
    <property type="entry name" value="Indole-3-glycerol_P_synth"/>
</dbReference>
<evidence type="ECO:0000256" key="3">
    <source>
        <dbReference type="ARBA" id="ARBA00022605"/>
    </source>
</evidence>
<evidence type="ECO:0000256" key="5">
    <source>
        <dbReference type="ARBA" id="ARBA00022822"/>
    </source>
</evidence>
<dbReference type="SUPFAM" id="SSF51366">
    <property type="entry name" value="Ribulose-phoshate binding barrel"/>
    <property type="match status" value="1"/>
</dbReference>
<comment type="pathway">
    <text evidence="2 8">Amino-acid biosynthesis; L-tryptophan biosynthesis; L-tryptophan from chorismate: step 4/5.</text>
</comment>
<evidence type="ECO:0000256" key="2">
    <source>
        <dbReference type="ARBA" id="ARBA00004696"/>
    </source>
</evidence>
<dbReference type="Gene3D" id="3.20.20.70">
    <property type="entry name" value="Aldolase class I"/>
    <property type="match status" value="1"/>
</dbReference>
<dbReference type="FunFam" id="3.20.20.70:FF:000024">
    <property type="entry name" value="Indole-3-glycerol phosphate synthase"/>
    <property type="match status" value="1"/>
</dbReference>
<protein>
    <recommendedName>
        <fullName evidence="8">Indole-3-glycerol phosphate synthase</fullName>
        <shortName evidence="8">IGPS</shortName>
        <ecNumber evidence="8">4.1.1.48</ecNumber>
    </recommendedName>
</protein>
<dbReference type="PANTHER" id="PTHR22854">
    <property type="entry name" value="TRYPTOPHAN BIOSYNTHESIS PROTEIN"/>
    <property type="match status" value="1"/>
</dbReference>
<accession>A0A327QF87</accession>
<sequence length="267" mass="29424">MANILAEIVAHKHIEVGERKKFRSAQSLEQSQLFQRSVYSMRAFLKAPGKTGIIAEFKRKSPSKGIINDKVTVEQVTTAYAKFGASALSVLTDTNYFGGSTDDVLQARNVNNIPILRKDFIVDEYQIIEARAMGADVILLIAECLTKAEIDQFSTLANNLGMEVLLEVHSATQLEKITEHVHLVGVNNRDLTTFTVDINRSFELAKLIPSSKYKVAESGITGTNEIVQLKQAGFDGFLIGENFMKNANPAQAFEAFSHALTQQLATV</sequence>
<dbReference type="RefSeq" id="WP_111599077.1">
    <property type="nucleotide sequence ID" value="NZ_QLLL01000006.1"/>
</dbReference>
<feature type="domain" description="Indole-3-glycerol phosphate synthase" evidence="9">
    <location>
        <begin position="5"/>
        <end position="254"/>
    </location>
</feature>
<dbReference type="InterPro" id="IPR011060">
    <property type="entry name" value="RibuloseP-bd_barrel"/>
</dbReference>
<keyword evidence="3 8" id="KW-0028">Amino-acid biosynthesis</keyword>
<dbReference type="PROSITE" id="PS00614">
    <property type="entry name" value="IGPS"/>
    <property type="match status" value="1"/>
</dbReference>
<dbReference type="GO" id="GO:0004640">
    <property type="term" value="F:phosphoribosylanthranilate isomerase activity"/>
    <property type="evidence" value="ECO:0007669"/>
    <property type="project" value="TreeGrafter"/>
</dbReference>
<evidence type="ECO:0000256" key="8">
    <source>
        <dbReference type="HAMAP-Rule" id="MF_00134"/>
    </source>
</evidence>
<dbReference type="InterPro" id="IPR013798">
    <property type="entry name" value="Indole-3-glycerol_P_synth_dom"/>
</dbReference>
<keyword evidence="7 8" id="KW-0456">Lyase</keyword>
<comment type="catalytic activity">
    <reaction evidence="1 8">
        <text>1-(2-carboxyphenylamino)-1-deoxy-D-ribulose 5-phosphate + H(+) = (1S,2R)-1-C-(indol-3-yl)glycerol 3-phosphate + CO2 + H2O</text>
        <dbReference type="Rhea" id="RHEA:23476"/>
        <dbReference type="ChEBI" id="CHEBI:15377"/>
        <dbReference type="ChEBI" id="CHEBI:15378"/>
        <dbReference type="ChEBI" id="CHEBI:16526"/>
        <dbReference type="ChEBI" id="CHEBI:58613"/>
        <dbReference type="ChEBI" id="CHEBI:58866"/>
        <dbReference type="EC" id="4.1.1.48"/>
    </reaction>
</comment>
<evidence type="ECO:0000256" key="1">
    <source>
        <dbReference type="ARBA" id="ARBA00001633"/>
    </source>
</evidence>
<dbReference type="UniPathway" id="UPA00035">
    <property type="reaction ID" value="UER00043"/>
</dbReference>
<dbReference type="NCBIfam" id="NF001377">
    <property type="entry name" value="PRK00278.2-4"/>
    <property type="match status" value="1"/>
</dbReference>